<feature type="chain" id="PRO_5042865358" evidence="1">
    <location>
        <begin position="26"/>
        <end position="180"/>
    </location>
</feature>
<evidence type="ECO:0000313" key="2">
    <source>
        <dbReference type="EMBL" id="KAK6334728.1"/>
    </source>
</evidence>
<dbReference type="Proteomes" id="UP001313282">
    <property type="component" value="Unassembled WGS sequence"/>
</dbReference>
<protein>
    <submittedName>
        <fullName evidence="2">Uncharacterized protein</fullName>
    </submittedName>
</protein>
<proteinExistence type="predicted"/>
<keyword evidence="1" id="KW-0732">Signal</keyword>
<keyword evidence="3" id="KW-1185">Reference proteome</keyword>
<gene>
    <name evidence="2" type="ORF">TWF718_010176</name>
</gene>
<reference evidence="2 3" key="1">
    <citation type="submission" date="2019-10" db="EMBL/GenBank/DDBJ databases">
        <authorList>
            <person name="Palmer J.M."/>
        </authorList>
    </citation>
    <scope>NUCLEOTIDE SEQUENCE [LARGE SCALE GENOMIC DNA]</scope>
    <source>
        <strain evidence="2 3">TWF718</strain>
    </source>
</reference>
<comment type="caution">
    <text evidence="2">The sequence shown here is derived from an EMBL/GenBank/DDBJ whole genome shotgun (WGS) entry which is preliminary data.</text>
</comment>
<name>A0AAN8MX68_9PEZI</name>
<dbReference type="AlphaFoldDB" id="A0AAN8MX68"/>
<evidence type="ECO:0000256" key="1">
    <source>
        <dbReference type="SAM" id="SignalP"/>
    </source>
</evidence>
<accession>A0AAN8MX68</accession>
<sequence>MMYSIVIRSILFIVLAMACTGFGFAIPAANPEPEAEVAGLEFAVENFLKELETRDTSVNLAKRVLERPTCTRPFTPNFYAHRSVVLSKGVPAIKALGKLAPNLILRSGEVCRGLWCKNYATHRSSIVFCGHPGIVVPFSVIASSVQKIAETCRQGGWKTYGRVWDKTAGFYTEVNGAGCK</sequence>
<feature type="signal peptide" evidence="1">
    <location>
        <begin position="1"/>
        <end position="25"/>
    </location>
</feature>
<evidence type="ECO:0000313" key="3">
    <source>
        <dbReference type="Proteomes" id="UP001313282"/>
    </source>
</evidence>
<dbReference type="EMBL" id="JAVHNR010000008">
    <property type="protein sequence ID" value="KAK6334728.1"/>
    <property type="molecule type" value="Genomic_DNA"/>
</dbReference>
<organism evidence="2 3">
    <name type="scientific">Orbilia javanica</name>
    <dbReference type="NCBI Taxonomy" id="47235"/>
    <lineage>
        <taxon>Eukaryota</taxon>
        <taxon>Fungi</taxon>
        <taxon>Dikarya</taxon>
        <taxon>Ascomycota</taxon>
        <taxon>Pezizomycotina</taxon>
        <taxon>Orbiliomycetes</taxon>
        <taxon>Orbiliales</taxon>
        <taxon>Orbiliaceae</taxon>
        <taxon>Orbilia</taxon>
    </lineage>
</organism>